<protein>
    <submittedName>
        <fullName evidence="2">Uncharacterized protein</fullName>
    </submittedName>
</protein>
<sequence length="102" mass="10250">ATALATGLPLTASPRAVAPYGLTVGGHLLQALPMPVGAAPAGTSHACGRLQLPLAGWRPLMGWLPLQGALDVVVAGPPYKGLGRGQPPLSSLPSLQKCNKNA</sequence>
<organism evidence="2 3">
    <name type="scientific">Ensete ventricosum</name>
    <name type="common">Abyssinian banana</name>
    <name type="synonym">Musa ensete</name>
    <dbReference type="NCBI Taxonomy" id="4639"/>
    <lineage>
        <taxon>Eukaryota</taxon>
        <taxon>Viridiplantae</taxon>
        <taxon>Streptophyta</taxon>
        <taxon>Embryophyta</taxon>
        <taxon>Tracheophyta</taxon>
        <taxon>Spermatophyta</taxon>
        <taxon>Magnoliopsida</taxon>
        <taxon>Liliopsida</taxon>
        <taxon>Zingiberales</taxon>
        <taxon>Musaceae</taxon>
        <taxon>Ensete</taxon>
    </lineage>
</organism>
<comment type="caution">
    <text evidence="2">The sequence shown here is derived from an EMBL/GenBank/DDBJ whole genome shotgun (WGS) entry which is preliminary data.</text>
</comment>
<reference evidence="2 3" key="1">
    <citation type="journal article" date="2014" name="Agronomy (Basel)">
        <title>A Draft Genome Sequence for Ensete ventricosum, the Drought-Tolerant Tree Against Hunger.</title>
        <authorList>
            <person name="Harrison J."/>
            <person name="Moore K.A."/>
            <person name="Paszkiewicz K."/>
            <person name="Jones T."/>
            <person name="Grant M."/>
            <person name="Ambacheew D."/>
            <person name="Muzemil S."/>
            <person name="Studholme D.J."/>
        </authorList>
    </citation>
    <scope>NUCLEOTIDE SEQUENCE [LARGE SCALE GENOMIC DNA]</scope>
</reference>
<feature type="non-terminal residue" evidence="2">
    <location>
        <position position="1"/>
    </location>
</feature>
<evidence type="ECO:0000313" key="2">
    <source>
        <dbReference type="EMBL" id="RRT33549.1"/>
    </source>
</evidence>
<dbReference type="EMBL" id="AMZH03028741">
    <property type="protein sequence ID" value="RRT33549.1"/>
    <property type="molecule type" value="Genomic_DNA"/>
</dbReference>
<dbReference type="AlphaFoldDB" id="A0A426X249"/>
<name>A0A426X249_ENSVE</name>
<dbReference type="Proteomes" id="UP000287651">
    <property type="component" value="Unassembled WGS sequence"/>
</dbReference>
<evidence type="ECO:0000256" key="1">
    <source>
        <dbReference type="SAM" id="MobiDB-lite"/>
    </source>
</evidence>
<gene>
    <name evidence="2" type="ORF">B296_00034875</name>
</gene>
<accession>A0A426X249</accession>
<feature type="region of interest" description="Disordered" evidence="1">
    <location>
        <begin position="83"/>
        <end position="102"/>
    </location>
</feature>
<proteinExistence type="predicted"/>
<feature type="compositionally biased region" description="Polar residues" evidence="1">
    <location>
        <begin position="88"/>
        <end position="102"/>
    </location>
</feature>
<evidence type="ECO:0000313" key="3">
    <source>
        <dbReference type="Proteomes" id="UP000287651"/>
    </source>
</evidence>